<evidence type="ECO:0000256" key="2">
    <source>
        <dbReference type="ARBA" id="ARBA00023002"/>
    </source>
</evidence>
<dbReference type="InterPro" id="IPR016162">
    <property type="entry name" value="Ald_DH_N"/>
</dbReference>
<proteinExistence type="inferred from homology"/>
<sequence>MEAAAADAVKAVQTLCRAGIDQLLSLTGLTETQLIQLAIVAAVVLGVVYLLKDVVSSLLIPSIKVETTDAEANDIITAAKYTPGQAVDKDVIPCYDPSTMQLLGHLPAMSAAEVRARIAKAKEAAKVWRQSPFSQRRRLLRILLKAVMENIDTICRVSSRDSGKPLLDAVLGEVVVTCEKIHWLCREGERYLKPERRSAGIMSFYKSARVEFHPVGVVGAIVPWNYPFHNVLNPLTAALFAGNALVIKVSEHASWSSQYYGRLISAALAAAGAPADLVQIVTGYGEAGSALVTGGVDKVIFVGSTQVGKLVQRAAADTLTPVVLELGGKDPVIVAEDADLGTVVQVALKAAFLNGGQNCAGGERFFVHDKVYDKFLGMVTPLVQGMRQGNPLGGEVVDSGALCMPGLAEKVHGLVEDAVARGARLLAGGRLRSAQEAGGQFYPPTLLADVRPGMAIWEEEVFGPVMSVIRWSSDDEVVALANDCPFGLGSNVFCGSQARARSIASRLEAGMSSVNDFATTYMCQSLPFGGVKHSGFDRFAGVEGLRGLCVPKAVAEDRFPWLMKSTIPPPWQHPVQPNAFAFGRALVTMFYAPGLIYQARGLAALLHCLVFPGAYASRGAGKTKAA</sequence>
<evidence type="ECO:0000313" key="6">
    <source>
        <dbReference type="EMBL" id="KAG2501845.1"/>
    </source>
</evidence>
<dbReference type="PANTHER" id="PTHR11699">
    <property type="entry name" value="ALDEHYDE DEHYDROGENASE-RELATED"/>
    <property type="match status" value="1"/>
</dbReference>
<gene>
    <name evidence="6" type="ORF">HYH03_000343</name>
</gene>
<dbReference type="InterPro" id="IPR015590">
    <property type="entry name" value="Aldehyde_DH_dom"/>
</dbReference>
<feature type="active site" evidence="3">
    <location>
        <position position="325"/>
    </location>
</feature>
<dbReference type="InterPro" id="IPR016161">
    <property type="entry name" value="Ald_DH/histidinol_DH"/>
</dbReference>
<keyword evidence="7" id="KW-1185">Reference proteome</keyword>
<dbReference type="PROSITE" id="PS00070">
    <property type="entry name" value="ALDEHYDE_DEHYDR_CYS"/>
    <property type="match status" value="1"/>
</dbReference>
<dbReference type="PROSITE" id="PS00687">
    <property type="entry name" value="ALDEHYDE_DEHYDR_GLU"/>
    <property type="match status" value="1"/>
</dbReference>
<evidence type="ECO:0000256" key="4">
    <source>
        <dbReference type="RuleBase" id="RU003345"/>
    </source>
</evidence>
<dbReference type="InterPro" id="IPR016163">
    <property type="entry name" value="Ald_DH_C"/>
</dbReference>
<dbReference type="OrthoDB" id="310895at2759"/>
<name>A0A835YNS6_9CHLO</name>
<dbReference type="InterPro" id="IPR016160">
    <property type="entry name" value="Ald_DH_CS_CYS"/>
</dbReference>
<dbReference type="EMBL" id="JAEHOE010000001">
    <property type="protein sequence ID" value="KAG2501845.1"/>
    <property type="molecule type" value="Genomic_DNA"/>
</dbReference>
<dbReference type="InterPro" id="IPR029510">
    <property type="entry name" value="Ald_DH_CS_GLU"/>
</dbReference>
<accession>A0A835YNS6</accession>
<dbReference type="Proteomes" id="UP000612055">
    <property type="component" value="Unassembled WGS sequence"/>
</dbReference>
<dbReference type="AlphaFoldDB" id="A0A835YNS6"/>
<comment type="similarity">
    <text evidence="1 4">Belongs to the aldehyde dehydrogenase family.</text>
</comment>
<evidence type="ECO:0000313" key="7">
    <source>
        <dbReference type="Proteomes" id="UP000612055"/>
    </source>
</evidence>
<feature type="domain" description="Aldehyde dehydrogenase" evidence="5">
    <location>
        <begin position="90"/>
        <end position="554"/>
    </location>
</feature>
<evidence type="ECO:0000259" key="5">
    <source>
        <dbReference type="Pfam" id="PF00171"/>
    </source>
</evidence>
<dbReference type="Pfam" id="PF00171">
    <property type="entry name" value="Aldedh"/>
    <property type="match status" value="1"/>
</dbReference>
<protein>
    <recommendedName>
        <fullName evidence="5">Aldehyde dehydrogenase domain-containing protein</fullName>
    </recommendedName>
</protein>
<dbReference type="GO" id="GO:0016620">
    <property type="term" value="F:oxidoreductase activity, acting on the aldehyde or oxo group of donors, NAD or NADP as acceptor"/>
    <property type="evidence" value="ECO:0007669"/>
    <property type="project" value="InterPro"/>
</dbReference>
<dbReference type="SUPFAM" id="SSF53720">
    <property type="entry name" value="ALDH-like"/>
    <property type="match status" value="1"/>
</dbReference>
<evidence type="ECO:0000256" key="3">
    <source>
        <dbReference type="PROSITE-ProRule" id="PRU10007"/>
    </source>
</evidence>
<organism evidence="6 7">
    <name type="scientific">Edaphochlamys debaryana</name>
    <dbReference type="NCBI Taxonomy" id="47281"/>
    <lineage>
        <taxon>Eukaryota</taxon>
        <taxon>Viridiplantae</taxon>
        <taxon>Chlorophyta</taxon>
        <taxon>core chlorophytes</taxon>
        <taxon>Chlorophyceae</taxon>
        <taxon>CS clade</taxon>
        <taxon>Chlamydomonadales</taxon>
        <taxon>Chlamydomonadales incertae sedis</taxon>
        <taxon>Edaphochlamys</taxon>
    </lineage>
</organism>
<comment type="caution">
    <text evidence="6">The sequence shown here is derived from an EMBL/GenBank/DDBJ whole genome shotgun (WGS) entry which is preliminary data.</text>
</comment>
<keyword evidence="2 4" id="KW-0560">Oxidoreductase</keyword>
<evidence type="ECO:0000256" key="1">
    <source>
        <dbReference type="ARBA" id="ARBA00009986"/>
    </source>
</evidence>
<reference evidence="6" key="1">
    <citation type="journal article" date="2020" name="bioRxiv">
        <title>Comparative genomics of Chlamydomonas.</title>
        <authorList>
            <person name="Craig R.J."/>
            <person name="Hasan A.R."/>
            <person name="Ness R.W."/>
            <person name="Keightley P.D."/>
        </authorList>
    </citation>
    <scope>NUCLEOTIDE SEQUENCE</scope>
    <source>
        <strain evidence="6">CCAP 11/70</strain>
    </source>
</reference>
<dbReference type="Gene3D" id="3.40.605.10">
    <property type="entry name" value="Aldehyde Dehydrogenase, Chain A, domain 1"/>
    <property type="match status" value="1"/>
</dbReference>
<dbReference type="Gene3D" id="3.40.309.10">
    <property type="entry name" value="Aldehyde Dehydrogenase, Chain A, domain 2"/>
    <property type="match status" value="1"/>
</dbReference>